<dbReference type="GO" id="GO:0003723">
    <property type="term" value="F:RNA binding"/>
    <property type="evidence" value="ECO:0007669"/>
    <property type="project" value="UniProtKB-KW"/>
</dbReference>
<dbReference type="AlphaFoldDB" id="A0A6D2L6L6"/>
<evidence type="ECO:0000256" key="2">
    <source>
        <dbReference type="ARBA" id="ARBA00022884"/>
    </source>
</evidence>
<feature type="transmembrane region" description="Helical" evidence="5">
    <location>
        <begin position="81"/>
        <end position="100"/>
    </location>
</feature>
<dbReference type="InterPro" id="IPR057258">
    <property type="entry name" value="Ribosomal_uS3"/>
</dbReference>
<evidence type="ECO:0000313" key="7">
    <source>
        <dbReference type="EMBL" id="CAA7062333.1"/>
    </source>
</evidence>
<dbReference type="PANTHER" id="PTHR11760:SF69">
    <property type="entry name" value="SMALL RIBOSOMAL SUBUNIT PROTEIN US3X-RELATED"/>
    <property type="match status" value="1"/>
</dbReference>
<evidence type="ECO:0000256" key="5">
    <source>
        <dbReference type="SAM" id="Phobius"/>
    </source>
</evidence>
<keyword evidence="5" id="KW-1133">Transmembrane helix</keyword>
<proteinExistence type="inferred from homology"/>
<dbReference type="FunFam" id="3.30.300.20:FF:000006">
    <property type="entry name" value="40S ribosomal protein S3"/>
    <property type="match status" value="1"/>
</dbReference>
<protein>
    <recommendedName>
        <fullName evidence="6">KH type-2 domain-containing protein</fullName>
    </recommendedName>
</protein>
<comment type="caution">
    <text evidence="7">The sequence shown here is derived from an EMBL/GenBank/DDBJ whole genome shotgun (WGS) entry which is preliminary data.</text>
</comment>
<evidence type="ECO:0000256" key="3">
    <source>
        <dbReference type="ARBA" id="ARBA00022980"/>
    </source>
</evidence>
<evidence type="ECO:0000313" key="8">
    <source>
        <dbReference type="Proteomes" id="UP000467841"/>
    </source>
</evidence>
<dbReference type="Pfam" id="PF07650">
    <property type="entry name" value="KH_2"/>
    <property type="match status" value="1"/>
</dbReference>
<dbReference type="CDD" id="cd02413">
    <property type="entry name" value="KH-II_40S_S3"/>
    <property type="match status" value="1"/>
</dbReference>
<dbReference type="Gene3D" id="3.30.300.20">
    <property type="match status" value="1"/>
</dbReference>
<dbReference type="GO" id="GO:0005634">
    <property type="term" value="C:nucleus"/>
    <property type="evidence" value="ECO:0007669"/>
    <property type="project" value="TreeGrafter"/>
</dbReference>
<dbReference type="Proteomes" id="UP000467841">
    <property type="component" value="Unassembled WGS sequence"/>
</dbReference>
<keyword evidence="2" id="KW-0694">RNA-binding</keyword>
<accession>A0A6D2L6L6</accession>
<evidence type="ECO:0000256" key="1">
    <source>
        <dbReference type="ARBA" id="ARBA00010761"/>
    </source>
</evidence>
<dbReference type="InterPro" id="IPR004044">
    <property type="entry name" value="KH_dom_type_2"/>
</dbReference>
<sequence>MAKQTSKKKRKFVADAKFYAELNEVLTREFAEYGYSGAAVRVTPVRTEIIIRAKRALNVLGEKGRRIWELASLVQKRFMKFDLLVVLLLILYVACVWKILMKDANDC</sequence>
<name>A0A6D2L6L6_9BRAS</name>
<dbReference type="InterPro" id="IPR015946">
    <property type="entry name" value="KH_dom-like_a/b"/>
</dbReference>
<evidence type="ECO:0000259" key="6">
    <source>
        <dbReference type="Pfam" id="PF07650"/>
    </source>
</evidence>
<dbReference type="SUPFAM" id="SSF54814">
    <property type="entry name" value="Prokaryotic type KH domain (KH-domain type II)"/>
    <property type="match status" value="1"/>
</dbReference>
<organism evidence="7 8">
    <name type="scientific">Microthlaspi erraticum</name>
    <dbReference type="NCBI Taxonomy" id="1685480"/>
    <lineage>
        <taxon>Eukaryota</taxon>
        <taxon>Viridiplantae</taxon>
        <taxon>Streptophyta</taxon>
        <taxon>Embryophyta</taxon>
        <taxon>Tracheophyta</taxon>
        <taxon>Spermatophyta</taxon>
        <taxon>Magnoliopsida</taxon>
        <taxon>eudicotyledons</taxon>
        <taxon>Gunneridae</taxon>
        <taxon>Pentapetalae</taxon>
        <taxon>rosids</taxon>
        <taxon>malvids</taxon>
        <taxon>Brassicales</taxon>
        <taxon>Brassicaceae</taxon>
        <taxon>Coluteocarpeae</taxon>
        <taxon>Microthlaspi</taxon>
    </lineage>
</organism>
<dbReference type="GO" id="GO:0003735">
    <property type="term" value="F:structural constituent of ribosome"/>
    <property type="evidence" value="ECO:0007669"/>
    <property type="project" value="TreeGrafter"/>
</dbReference>
<keyword evidence="5" id="KW-0812">Transmembrane</keyword>
<comment type="similarity">
    <text evidence="1">Belongs to the universal ribosomal protein uS3 family.</text>
</comment>
<keyword evidence="3" id="KW-0689">Ribosomal protein</keyword>
<reference evidence="7" key="1">
    <citation type="submission" date="2020-01" db="EMBL/GenBank/DDBJ databases">
        <authorList>
            <person name="Mishra B."/>
        </authorList>
    </citation>
    <scope>NUCLEOTIDE SEQUENCE [LARGE SCALE GENOMIC DNA]</scope>
</reference>
<keyword evidence="8" id="KW-1185">Reference proteome</keyword>
<dbReference type="PANTHER" id="PTHR11760">
    <property type="entry name" value="30S/40S RIBOSOMAL PROTEIN S3"/>
    <property type="match status" value="1"/>
</dbReference>
<gene>
    <name evidence="7" type="ORF">MERR_LOCUS49569</name>
</gene>
<evidence type="ECO:0000256" key="4">
    <source>
        <dbReference type="ARBA" id="ARBA00023274"/>
    </source>
</evidence>
<feature type="domain" description="KH type-2" evidence="6">
    <location>
        <begin position="21"/>
        <end position="80"/>
    </location>
</feature>
<dbReference type="InterPro" id="IPR009019">
    <property type="entry name" value="KH_sf_prok-type"/>
</dbReference>
<dbReference type="EMBL" id="CACVBM020001939">
    <property type="protein sequence ID" value="CAA7062333.1"/>
    <property type="molecule type" value="Genomic_DNA"/>
</dbReference>
<keyword evidence="4" id="KW-0687">Ribonucleoprotein</keyword>
<keyword evidence="5" id="KW-0472">Membrane</keyword>
<dbReference type="OrthoDB" id="10248446at2759"/>
<dbReference type="GO" id="GO:0022627">
    <property type="term" value="C:cytosolic small ribosomal subunit"/>
    <property type="evidence" value="ECO:0007669"/>
    <property type="project" value="TreeGrafter"/>
</dbReference>